<dbReference type="PANTHER" id="PTHR34385:SF1">
    <property type="entry name" value="PEPTIDOGLYCAN L-ALANYL-D-GLUTAMATE ENDOPEPTIDASE CWLK"/>
    <property type="match status" value="1"/>
</dbReference>
<feature type="compositionally biased region" description="Low complexity" evidence="1">
    <location>
        <begin position="586"/>
        <end position="603"/>
    </location>
</feature>
<organism evidence="3 4">
    <name type="scientific">Oerskovia douganii</name>
    <dbReference type="NCBI Taxonomy" id="2762210"/>
    <lineage>
        <taxon>Bacteria</taxon>
        <taxon>Bacillati</taxon>
        <taxon>Actinomycetota</taxon>
        <taxon>Actinomycetes</taxon>
        <taxon>Micrococcales</taxon>
        <taxon>Cellulomonadaceae</taxon>
        <taxon>Oerskovia</taxon>
    </lineage>
</organism>
<dbReference type="EMBL" id="JACSPN010000010">
    <property type="protein sequence ID" value="MBE7700555.1"/>
    <property type="molecule type" value="Genomic_DNA"/>
</dbReference>
<comment type="caution">
    <text evidence="3">The sequence shown here is derived from an EMBL/GenBank/DDBJ whole genome shotgun (WGS) entry which is preliminary data.</text>
</comment>
<name>A0A9D5YYV3_9CELL</name>
<dbReference type="GO" id="GO:0006508">
    <property type="term" value="P:proteolysis"/>
    <property type="evidence" value="ECO:0007669"/>
    <property type="project" value="InterPro"/>
</dbReference>
<dbReference type="AlphaFoldDB" id="A0A9D5YYV3"/>
<dbReference type="RefSeq" id="WP_193719832.1">
    <property type="nucleotide sequence ID" value="NZ_JACSPN010000010.1"/>
</dbReference>
<feature type="compositionally biased region" description="Polar residues" evidence="1">
    <location>
        <begin position="574"/>
        <end position="584"/>
    </location>
</feature>
<keyword evidence="3" id="KW-0378">Hydrolase</keyword>
<evidence type="ECO:0000259" key="2">
    <source>
        <dbReference type="Pfam" id="PF02557"/>
    </source>
</evidence>
<dbReference type="PANTHER" id="PTHR34385">
    <property type="entry name" value="D-ALANYL-D-ALANINE CARBOXYPEPTIDASE"/>
    <property type="match status" value="1"/>
</dbReference>
<feature type="compositionally biased region" description="Pro residues" evidence="1">
    <location>
        <begin position="499"/>
        <end position="571"/>
    </location>
</feature>
<feature type="compositionally biased region" description="Low complexity" evidence="1">
    <location>
        <begin position="192"/>
        <end position="227"/>
    </location>
</feature>
<dbReference type="Pfam" id="PF02557">
    <property type="entry name" value="VanY"/>
    <property type="match status" value="1"/>
</dbReference>
<accession>A0A9D5YYV3</accession>
<proteinExistence type="predicted"/>
<keyword evidence="3" id="KW-0645">Protease</keyword>
<reference evidence="3 4" key="1">
    <citation type="submission" date="2020-08" db="EMBL/GenBank/DDBJ databases">
        <title>A Genomic Blueprint of the Chicken Gut Microbiome.</title>
        <authorList>
            <person name="Gilroy R."/>
            <person name="Ravi A."/>
            <person name="Getino M."/>
            <person name="Pursley I."/>
            <person name="Horton D.L."/>
            <person name="Alikhan N.-F."/>
            <person name="Baker D."/>
            <person name="Gharbi K."/>
            <person name="Hall N."/>
            <person name="Watson M."/>
            <person name="Adriaenssens E.M."/>
            <person name="Foster-Nyarko E."/>
            <person name="Jarju S."/>
            <person name="Secka A."/>
            <person name="Antonio M."/>
            <person name="Oren A."/>
            <person name="Chaudhuri R."/>
            <person name="La Ragione R.M."/>
            <person name="Hildebrand F."/>
            <person name="Pallen M.J."/>
        </authorList>
    </citation>
    <scope>NUCLEOTIDE SEQUENCE [LARGE SCALE GENOMIC DNA]</scope>
    <source>
        <strain evidence="3 4">Sa1BUA8</strain>
    </source>
</reference>
<keyword evidence="3" id="KW-0121">Carboxypeptidase</keyword>
<evidence type="ECO:0000313" key="4">
    <source>
        <dbReference type="Proteomes" id="UP000822993"/>
    </source>
</evidence>
<dbReference type="Proteomes" id="UP000822993">
    <property type="component" value="Unassembled WGS sequence"/>
</dbReference>
<feature type="region of interest" description="Disordered" evidence="1">
    <location>
        <begin position="470"/>
        <end position="603"/>
    </location>
</feature>
<dbReference type="CDD" id="cd14814">
    <property type="entry name" value="Peptidase_M15"/>
    <property type="match status" value="1"/>
</dbReference>
<feature type="compositionally biased region" description="Acidic residues" evidence="1">
    <location>
        <begin position="259"/>
        <end position="271"/>
    </location>
</feature>
<evidence type="ECO:0000256" key="1">
    <source>
        <dbReference type="SAM" id="MobiDB-lite"/>
    </source>
</evidence>
<dbReference type="Gene3D" id="3.30.1380.10">
    <property type="match status" value="1"/>
</dbReference>
<feature type="compositionally biased region" description="Low complexity" evidence="1">
    <location>
        <begin position="96"/>
        <end position="120"/>
    </location>
</feature>
<dbReference type="InterPro" id="IPR009045">
    <property type="entry name" value="Zn_M74/Hedgehog-like"/>
</dbReference>
<gene>
    <name evidence="3" type="ORF">H9623_09585</name>
</gene>
<feature type="region of interest" description="Disordered" evidence="1">
    <location>
        <begin position="94"/>
        <end position="274"/>
    </location>
</feature>
<sequence>MTVGFVGSSLTHREAWSVQYVAEEPVAGAAFGLRAPAYEPPSEEVQLDRVVRMLDQSDEVLGSDLAVSEVVLQARSELGMLLATYQAQQVVASGETPAAPGAPLTPGAPGGDDLSGLPDDGLAETPPVPAPLAPQAPSVPGGSGAVDPGAAGGAVPPTTGTAPTSPGTDDLAAAEPAAHPVDVTTGAGGGAADALATDPEPGAATGPAGVPPSGAADQAPAAGAADGYDPESGLPGAPADPAAPLDPGVDPSAPVDPEAPVDDEAPTDDESADHAGVVTIDDVVAAATQLAELMGPAYALAAVGVVPADGVVPAGGTLADQLAAAVARYAGSTAQYANGQLPDSVLCPLAFAPAHSLRCDAAEQLDALAVEYQKAFGKPLRITDSYRSYGAQVAVKAAKPFLAAVPGTSQHGWGLAIDVGSPVSNGTSAEYRWMRLHAPEYGWDNPSWARPDGRKPEPWHFEFYAAGAMPDRYTPGAEETPTAPPVPDTPAVPSTPVAPAVPPSPVPTPTPTTPVPTEPPPTTPPPTTPPPTTPPPTTPPPTTTPTTPPPTTPPPTTTPTTPPPTTTPDPTPTGSDGSDGSTEAPTDLGTSTTDLTTGSTPQP</sequence>
<feature type="compositionally biased region" description="Low complexity" evidence="1">
    <location>
        <begin position="135"/>
        <end position="170"/>
    </location>
</feature>
<feature type="compositionally biased region" description="Low complexity" evidence="1">
    <location>
        <begin position="233"/>
        <end position="251"/>
    </location>
</feature>
<dbReference type="SUPFAM" id="SSF55166">
    <property type="entry name" value="Hedgehog/DD-peptidase"/>
    <property type="match status" value="1"/>
</dbReference>
<protein>
    <submittedName>
        <fullName evidence="3">D-alanyl-D-alanine carboxypeptidase family protein</fullName>
    </submittedName>
</protein>
<dbReference type="GO" id="GO:0004180">
    <property type="term" value="F:carboxypeptidase activity"/>
    <property type="evidence" value="ECO:0007669"/>
    <property type="project" value="UniProtKB-KW"/>
</dbReference>
<dbReference type="InterPro" id="IPR003709">
    <property type="entry name" value="VanY-like_core_dom"/>
</dbReference>
<feature type="domain" description="D-alanyl-D-alanine carboxypeptidase-like core" evidence="2">
    <location>
        <begin position="355"/>
        <end position="464"/>
    </location>
</feature>
<keyword evidence="4" id="KW-1185">Reference proteome</keyword>
<evidence type="ECO:0000313" key="3">
    <source>
        <dbReference type="EMBL" id="MBE7700555.1"/>
    </source>
</evidence>
<dbReference type="InterPro" id="IPR052179">
    <property type="entry name" value="DD-CPase-like"/>
</dbReference>
<dbReference type="PRINTS" id="PR01217">
    <property type="entry name" value="PRICHEXTENSN"/>
</dbReference>